<evidence type="ECO:0000313" key="2">
    <source>
        <dbReference type="EMBL" id="QMW77646.1"/>
    </source>
</evidence>
<dbReference type="InterPro" id="IPR025669">
    <property type="entry name" value="AAA_dom"/>
</dbReference>
<gene>
    <name evidence="2" type="ORF">E5259_08600</name>
</gene>
<dbReference type="SUPFAM" id="SSF52540">
    <property type="entry name" value="P-loop containing nucleoside triphosphate hydrolases"/>
    <property type="match status" value="1"/>
</dbReference>
<dbReference type="EMBL" id="CP039126">
    <property type="protein sequence ID" value="QMW77646.1"/>
    <property type="molecule type" value="Genomic_DNA"/>
</dbReference>
<dbReference type="Pfam" id="PF13614">
    <property type="entry name" value="AAA_31"/>
    <property type="match status" value="1"/>
</dbReference>
<organism evidence="2 3">
    <name type="scientific">Blautia producta</name>
    <dbReference type="NCBI Taxonomy" id="33035"/>
    <lineage>
        <taxon>Bacteria</taxon>
        <taxon>Bacillati</taxon>
        <taxon>Bacillota</taxon>
        <taxon>Clostridia</taxon>
        <taxon>Lachnospirales</taxon>
        <taxon>Lachnospiraceae</taxon>
        <taxon>Blautia</taxon>
    </lineage>
</organism>
<dbReference type="GeneID" id="75055703"/>
<dbReference type="Gene3D" id="3.40.50.300">
    <property type="entry name" value="P-loop containing nucleotide triphosphate hydrolases"/>
    <property type="match status" value="1"/>
</dbReference>
<name>A0A7G5MSQ3_9FIRM</name>
<dbReference type="PANTHER" id="PTHR13696:SF99">
    <property type="entry name" value="COBYRINIC ACID AC-DIAMIDE SYNTHASE"/>
    <property type="match status" value="1"/>
</dbReference>
<dbReference type="PANTHER" id="PTHR13696">
    <property type="entry name" value="P-LOOP CONTAINING NUCLEOSIDE TRIPHOSPHATE HYDROLASE"/>
    <property type="match status" value="1"/>
</dbReference>
<dbReference type="AlphaFoldDB" id="A0A7G5MSQ3"/>
<dbReference type="RefSeq" id="WP_018598243.1">
    <property type="nucleotide sequence ID" value="NZ_AP031439.1"/>
</dbReference>
<feature type="domain" description="AAA" evidence="1">
    <location>
        <begin position="4"/>
        <end position="195"/>
    </location>
</feature>
<dbReference type="InterPro" id="IPR050678">
    <property type="entry name" value="DNA_Partitioning_ATPase"/>
</dbReference>
<accession>A0A7G5MSQ3</accession>
<dbReference type="InterPro" id="IPR027417">
    <property type="entry name" value="P-loop_NTPase"/>
</dbReference>
<dbReference type="CDD" id="cd02042">
    <property type="entry name" value="ParAB_family"/>
    <property type="match status" value="1"/>
</dbReference>
<reference evidence="2 3" key="1">
    <citation type="submission" date="2019-04" db="EMBL/GenBank/DDBJ databases">
        <authorList>
            <person name="Schori C."/>
            <person name="Ahrens C."/>
        </authorList>
    </citation>
    <scope>NUCLEOTIDE SEQUENCE [LARGE SCALE GENOMIC DNA]</scope>
    <source>
        <strain evidence="2 3">DSM 2950</strain>
    </source>
</reference>
<proteinExistence type="predicted"/>
<evidence type="ECO:0000259" key="1">
    <source>
        <dbReference type="Pfam" id="PF13614"/>
    </source>
</evidence>
<protein>
    <submittedName>
        <fullName evidence="2">ParA family protein</fullName>
    </submittedName>
</protein>
<sequence length="285" mass="32560">MKRNVVAFLNMKGGVCKTSLCKEIALYLAEEFQNKVLVIDVDPQSNCTQSFFERYNVLGKNTIIKGDLCLPSIQKVFSTSVAKLEHSDLEEIILKLTNKLHIVPGELRTIFMERETATGASEQRLLNFIEDNNLKKDYDYILIDCPPTYSFYTIAALLASDLYLIPVTPDAYSLLGVNLLEQVVNHLKGNYRANFRTHPLDNLGIIFTRIPKIPKGGIKNNMDQIKEAFVDRKMPFFENSYLKANRIPTSKLSTFILDRKDEALRDNMKSICQEFVNKVGEYNNE</sequence>
<evidence type="ECO:0000313" key="3">
    <source>
        <dbReference type="Proteomes" id="UP000515789"/>
    </source>
</evidence>
<dbReference type="Proteomes" id="UP000515789">
    <property type="component" value="Chromosome"/>
</dbReference>